<name>A0A916JL66_9FLAO</name>
<dbReference type="RefSeq" id="WP_258540531.1">
    <property type="nucleotide sequence ID" value="NZ_OU015584.1"/>
</dbReference>
<dbReference type="InterPro" id="IPR057708">
    <property type="entry name" value="DUF7948"/>
</dbReference>
<dbReference type="NCBIfam" id="TIGR04131">
    <property type="entry name" value="Bac_Flav_CTERM"/>
    <property type="match status" value="1"/>
</dbReference>
<dbReference type="Pfam" id="PF25778">
    <property type="entry name" value="DUF7948"/>
    <property type="match status" value="1"/>
</dbReference>
<evidence type="ECO:0000313" key="3">
    <source>
        <dbReference type="Proteomes" id="UP000683507"/>
    </source>
</evidence>
<dbReference type="SUPFAM" id="SSF50969">
    <property type="entry name" value="YVTN repeat-like/Quinoprotein amine dehydrogenase"/>
    <property type="match status" value="1"/>
</dbReference>
<protein>
    <recommendedName>
        <fullName evidence="1">PKD domain-containing protein</fullName>
    </recommendedName>
</protein>
<feature type="domain" description="PKD" evidence="1">
    <location>
        <begin position="1439"/>
        <end position="1518"/>
    </location>
</feature>
<dbReference type="InterPro" id="IPR011044">
    <property type="entry name" value="Quino_amine_DH_bsu"/>
</dbReference>
<dbReference type="Pfam" id="PF13573">
    <property type="entry name" value="SprB"/>
    <property type="match status" value="3"/>
</dbReference>
<dbReference type="PROSITE" id="PS50093">
    <property type="entry name" value="PKD"/>
    <property type="match status" value="2"/>
</dbReference>
<dbReference type="SMART" id="SM00089">
    <property type="entry name" value="PKD"/>
    <property type="match status" value="4"/>
</dbReference>
<dbReference type="InterPro" id="IPR013783">
    <property type="entry name" value="Ig-like_fold"/>
</dbReference>
<sequence length="1689" mass="177544">MKTLYAGIISCLITFGLFGQNQEFESGLVSAQSFIKNEGQFDGRNWNSNGHIEYAMAQNPFYIFFSKSGITYRFDKIIKNPKLKGEEAEYENSGLPKRTNISELVHVKWINSNPNVKILAKEENQNYYSYAVRDFSSGETYNINHVKGYQKLIYKDLYDNIDVEYVFHPEGGVKYSIILHPGADPSDVRLAYSSAHTDVQNESIQIELEVDGKMHILTSLGEIVEHEPYTFVEENDEEVTSSYVFQNNELSFDLGSYDQNETVIIDPWIVSPTYTTSSAVWEVETDAGGNVYTIGGETPMELKKHDAAGNLQWTYTTPWDTASVWLGTLATDVGGTSYITSGTTPEIERVDNGGTMIWHNASGGGFLSSTEYWSISFNCDKTKLIVGGTKAAGLFDYYAAIFDIDITNGNVISDQTFAYTNIGGFGATPVEVRSISSARNAKFIYLTHEEVGAINQNLATCPNIEPTFQVDNTHHLGYKCENYLPSTQNGGGLKALIANDNYFYTHSGDEIHQWDLNTGAQLNTVSLPGGVSTTVPIVGGQVVECSGLAVDDCGNVYAGSTNQVVKFDENLNQLATSPTSFAVYDVSVNSNGEVLAVGAQSDNSATNRNGRIESLALSACAQYAVVCCDASFCEQDDLCESDAPVTLTPATAGGTWSGPGVDPVSGVFDPSTAGPGTHTITYTLTCGSESHDIVVSSCASLTACLESNGDVTVTSGSGPYTWYEWSAGGSTPITNQTECQNCGYTWQGFPLNQCLDGIAPVTTCNSPAGYVMSGTGTTYTPSAYPIYVIDNVGDSLIINAAGDLSACSSTCTNPTLSEVVTDVTCAGGTDGAIDVTVTGSSTYDYSWTNSATTEDISGVGAGTYTITVTDQTDPTCSATGTYTVNDGTSPTVVANATATTICSGDPVTLTGSGASTYTWDNSVTDGVAFNPTATTTYTVTGTDASGCTATDQITVTVNTCSCTLPTLSEVVTDVTCAGGTDGAIDVTVTGSSTYDYSWTNSATTEDISGVGAGTYTITVTDQTDPTCVTTGTYTVNDGTSPTVVANATATTICSGDPVTLTGSGASTYTWDNSVTDGVAFNPTATTTYTVTGTDASGCTATDQITVTVNTCSCTLPTLSEVVTDVTCAGGTDGAIDVTVTGSSTYDYSWTNSATTEDISGVGAGTYTITVTDQTDPTCVTTGTYTVNDGTSPTVVANATATTICNGDQVALSGSGSALTYTWDNGVANSVPFTPASTTTYTVTGEDALGCTATDQITITVNTCTGPTALFNPSSTSICVGDCIDLTNNSINVPAGAQVGWNLPGATPSTSTQYSPTNVCYNIAGSYWVTLVITDASFNVLDSTGTAITVSTCTPPVADFTMSAGPYCAGDCITFTSSSSYTSPATFAWNFGNGQTNVNENPGSAVCYNSPGTYDVSLVVTDANGTDTLTQTVTIADCTPPIAGFTVDNNTLCAGECVNITNTSVNGTSYAWTFNGGTPSTSSSADPGTVCFFGEGTYDISLVVTNAYGTDSTGSTITVNPLPSVETIADTSIVSSVELELEAYGDADLDYIWTPSTWLDCPDCQVTTATPQDTIFYMVTVTNDYGCIDTAGVLISVEFIEAIGVPSAFSPNDDGVNDVLYVQGSGINEMTFRVYNRYGQMVFESLDQSYGWDGTFQGKMEDPGVFVYYVIYTNSAGEEMILEGDVTLVK</sequence>
<dbReference type="Pfam" id="PF13585">
    <property type="entry name" value="CHU_C"/>
    <property type="match status" value="1"/>
</dbReference>
<dbReference type="Pfam" id="PF00801">
    <property type="entry name" value="PKD"/>
    <property type="match status" value="1"/>
</dbReference>
<keyword evidence="3" id="KW-1185">Reference proteome</keyword>
<organism evidence="2 3">
    <name type="scientific">Parvicella tangerina</name>
    <dbReference type="NCBI Taxonomy" id="2829795"/>
    <lineage>
        <taxon>Bacteria</taxon>
        <taxon>Pseudomonadati</taxon>
        <taxon>Bacteroidota</taxon>
        <taxon>Flavobacteriia</taxon>
        <taxon>Flavobacteriales</taxon>
        <taxon>Parvicellaceae</taxon>
        <taxon>Parvicella</taxon>
    </lineage>
</organism>
<feature type="domain" description="PKD" evidence="1">
    <location>
        <begin position="1355"/>
        <end position="1434"/>
    </location>
</feature>
<dbReference type="InterPro" id="IPR022409">
    <property type="entry name" value="PKD/Chitinase_dom"/>
</dbReference>
<dbReference type="InterPro" id="IPR025667">
    <property type="entry name" value="SprB_repeat"/>
</dbReference>
<dbReference type="Proteomes" id="UP000683507">
    <property type="component" value="Chromosome"/>
</dbReference>
<proteinExistence type="predicted"/>
<evidence type="ECO:0000259" key="1">
    <source>
        <dbReference type="PROSITE" id="PS50093"/>
    </source>
</evidence>
<gene>
    <name evidence="2" type="ORF">CRYO30217_00288</name>
</gene>
<dbReference type="SUPFAM" id="SSF49299">
    <property type="entry name" value="PKD domain"/>
    <property type="match status" value="3"/>
</dbReference>
<dbReference type="InterPro" id="IPR026341">
    <property type="entry name" value="T9SS_type_B"/>
</dbReference>
<dbReference type="InterPro" id="IPR000601">
    <property type="entry name" value="PKD_dom"/>
</dbReference>
<accession>A0A916JL66</accession>
<reference evidence="2" key="1">
    <citation type="submission" date="2021-04" db="EMBL/GenBank/DDBJ databases">
        <authorList>
            <person name="Rodrigo-Torres L."/>
            <person name="Arahal R. D."/>
            <person name="Lucena T."/>
        </authorList>
    </citation>
    <scope>NUCLEOTIDE SEQUENCE</scope>
    <source>
        <strain evidence="2">AS29M-1</strain>
    </source>
</reference>
<evidence type="ECO:0000313" key="2">
    <source>
        <dbReference type="EMBL" id="CAG5077091.1"/>
    </source>
</evidence>
<dbReference type="Gene3D" id="2.60.40.10">
    <property type="entry name" value="Immunoglobulins"/>
    <property type="match status" value="3"/>
</dbReference>
<dbReference type="EMBL" id="OU015584">
    <property type="protein sequence ID" value="CAG5077091.1"/>
    <property type="molecule type" value="Genomic_DNA"/>
</dbReference>
<dbReference type="Pfam" id="PF18911">
    <property type="entry name" value="PKD_4"/>
    <property type="match status" value="1"/>
</dbReference>
<dbReference type="InterPro" id="IPR035986">
    <property type="entry name" value="PKD_dom_sf"/>
</dbReference>
<dbReference type="KEGG" id="ptan:CRYO30217_00288"/>
<dbReference type="CDD" id="cd00146">
    <property type="entry name" value="PKD"/>
    <property type="match status" value="2"/>
</dbReference>